<evidence type="ECO:0000256" key="2">
    <source>
        <dbReference type="SAM" id="MobiDB-lite"/>
    </source>
</evidence>
<accession>A0ABX2G2M1</accession>
<protein>
    <recommendedName>
        <fullName evidence="6">DUF4124 domain-containing protein</fullName>
    </recommendedName>
</protein>
<dbReference type="Proteomes" id="UP001516061">
    <property type="component" value="Unassembled WGS sequence"/>
</dbReference>
<keyword evidence="1" id="KW-0175">Coiled coil</keyword>
<evidence type="ECO:0000256" key="1">
    <source>
        <dbReference type="SAM" id="Coils"/>
    </source>
</evidence>
<keyword evidence="3" id="KW-0732">Signal</keyword>
<name>A0ABX2G2M1_9BURK</name>
<feature type="signal peptide" evidence="3">
    <location>
        <begin position="1"/>
        <end position="27"/>
    </location>
</feature>
<dbReference type="EMBL" id="JABSNM010000009">
    <property type="protein sequence ID" value="NRT56553.1"/>
    <property type="molecule type" value="Genomic_DNA"/>
</dbReference>
<feature type="chain" id="PRO_5046443408" description="DUF4124 domain-containing protein" evidence="3">
    <location>
        <begin position="28"/>
        <end position="183"/>
    </location>
</feature>
<evidence type="ECO:0008006" key="6">
    <source>
        <dbReference type="Google" id="ProtNLM"/>
    </source>
</evidence>
<evidence type="ECO:0000313" key="4">
    <source>
        <dbReference type="EMBL" id="NRT56553.1"/>
    </source>
</evidence>
<keyword evidence="5" id="KW-1185">Reference proteome</keyword>
<proteinExistence type="predicted"/>
<comment type="caution">
    <text evidence="4">The sequence shown here is derived from an EMBL/GenBank/DDBJ whole genome shotgun (WGS) entry which is preliminary data.</text>
</comment>
<feature type="compositionally biased region" description="Low complexity" evidence="2">
    <location>
        <begin position="63"/>
        <end position="80"/>
    </location>
</feature>
<evidence type="ECO:0000256" key="3">
    <source>
        <dbReference type="SAM" id="SignalP"/>
    </source>
</evidence>
<organism evidence="4 5">
    <name type="scientific">Sphaerotilus uruguayifluvii</name>
    <dbReference type="NCBI Taxonomy" id="2735897"/>
    <lineage>
        <taxon>Bacteria</taxon>
        <taxon>Pseudomonadati</taxon>
        <taxon>Pseudomonadota</taxon>
        <taxon>Betaproteobacteria</taxon>
        <taxon>Burkholderiales</taxon>
        <taxon>Sphaerotilaceae</taxon>
        <taxon>Sphaerotilus</taxon>
    </lineage>
</organism>
<feature type="region of interest" description="Disordered" evidence="2">
    <location>
        <begin position="63"/>
        <end position="82"/>
    </location>
</feature>
<dbReference type="RefSeq" id="WP_173805569.1">
    <property type="nucleotide sequence ID" value="NZ_JABSNM010000009.1"/>
</dbReference>
<sequence length="183" mass="19960">MSFMSFARCGPPVLVLGLCTLVSGVQAQFKCTSASGSVSFQQTPCSGNDRRAERLDIRPAAGSAASGAAPALPASATSAAKDNVDMRMARQMERERLIRDKEFEIAQLGELMVRRSGLMEQELAALRAKKMQANNNLAGATWEQSISTEMSVVVEKYKAQKESDGERLKAMNAELRRLKEMAR</sequence>
<reference evidence="4 5" key="1">
    <citation type="submission" date="2020-05" db="EMBL/GenBank/DDBJ databases">
        <title>Genomic Encyclopedia of Type Strains, Phase IV (KMG-V): Genome sequencing to study the core and pangenomes of soil and plant-associated prokaryotes.</title>
        <authorList>
            <person name="Whitman W."/>
        </authorList>
    </citation>
    <scope>NUCLEOTIDE SEQUENCE [LARGE SCALE GENOMIC DNA]</scope>
    <source>
        <strain evidence="4 5">C29</strain>
    </source>
</reference>
<gene>
    <name evidence="4" type="ORF">HNQ01_002296</name>
</gene>
<feature type="coiled-coil region" evidence="1">
    <location>
        <begin position="116"/>
        <end position="181"/>
    </location>
</feature>
<evidence type="ECO:0000313" key="5">
    <source>
        <dbReference type="Proteomes" id="UP001516061"/>
    </source>
</evidence>